<comment type="pathway">
    <text evidence="9">Protein modification; lipoprotein biosynthesis (N-acyl transfer).</text>
</comment>
<dbReference type="RefSeq" id="WP_143691321.1">
    <property type="nucleotide sequence ID" value="NZ_BAABKE010000003.1"/>
</dbReference>
<evidence type="ECO:0000259" key="10">
    <source>
        <dbReference type="PROSITE" id="PS50263"/>
    </source>
</evidence>
<sequence length="516" mass="57961">MKRSNNLLIQIIIVITLGALMPLAFAPFNQWWLAPLLLMAWQLTIKNNSKIHSFWLSYLFGLSIFAVGLWWVRISVNQFGGAPLPLAITIVFVLSGYLAIYYGVLGYLTQKINVGTITRYLLLLPTAGVLLEILRSHAFTGFPWLAMGYSLTPTLLAQYLFPVFGALISSFIVYWLAGVLLLIITTFNQRSFSRSFISIIASTIIIVGSTLGLQKYLSDPIQNLSEPINIALIQGNITQDQKFDETQFEASLKTYLSLTENVINKANLVVWPETAVVAYYNNMSSFLENLRQWSDYTDTELLLGIPRNQQLQDFNAFLHLGESSSQDQFYDKYRLLPFGEYIPIPDVFGIFYEWINIPLAGFTKGAPQQAPFTFSQFSTQTTGSICFEAVFGESLRYQANQSGFLVNISNDAWFGDSLAPWQHLQIVQARAIEFARPIARATNTGLTAFVASNGEIIAQAPQFEATTLSTTIIGKKGLTTYVKYGDNPWIIVASTLFLLIIICSFKNRRKQYTRKG</sequence>
<comment type="caution">
    <text evidence="11">The sequence shown here is derived from an EMBL/GenBank/DDBJ whole genome shotgun (WGS) entry which is preliminary data.</text>
</comment>
<dbReference type="InterPro" id="IPR004563">
    <property type="entry name" value="Apolipo_AcylTrfase"/>
</dbReference>
<dbReference type="EC" id="2.3.1.269" evidence="9"/>
<evidence type="ECO:0000256" key="9">
    <source>
        <dbReference type="HAMAP-Rule" id="MF_01148"/>
    </source>
</evidence>
<dbReference type="InterPro" id="IPR045378">
    <property type="entry name" value="LNT_N"/>
</dbReference>
<dbReference type="InterPro" id="IPR003010">
    <property type="entry name" value="C-N_Hydrolase"/>
</dbReference>
<keyword evidence="6 9" id="KW-1133">Transmembrane helix</keyword>
<dbReference type="Pfam" id="PF20154">
    <property type="entry name" value="LNT_N"/>
    <property type="match status" value="1"/>
</dbReference>
<comment type="function">
    <text evidence="9">Catalyzes the phospholipid dependent N-acylation of the N-terminal cysteine of apolipoprotein, the last step in lipoprotein maturation.</text>
</comment>
<evidence type="ECO:0000256" key="2">
    <source>
        <dbReference type="ARBA" id="ARBA00010065"/>
    </source>
</evidence>
<dbReference type="EMBL" id="BAABKE010000003">
    <property type="protein sequence ID" value="GAA5097481.1"/>
    <property type="molecule type" value="Genomic_DNA"/>
</dbReference>
<dbReference type="InterPro" id="IPR036526">
    <property type="entry name" value="C-N_Hydrolase_sf"/>
</dbReference>
<feature type="transmembrane region" description="Helical" evidence="9">
    <location>
        <begin position="488"/>
        <end position="505"/>
    </location>
</feature>
<dbReference type="PANTHER" id="PTHR38686:SF1">
    <property type="entry name" value="APOLIPOPROTEIN N-ACYLTRANSFERASE"/>
    <property type="match status" value="1"/>
</dbReference>
<comment type="subcellular location">
    <subcellularLocation>
        <location evidence="1 9">Cell membrane</location>
        <topology evidence="1 9">Multi-pass membrane protein</topology>
    </subcellularLocation>
</comment>
<organism evidence="11 12">
    <name type="scientific">Wohlfahrtiimonas larvae</name>
    <dbReference type="NCBI Taxonomy" id="1157986"/>
    <lineage>
        <taxon>Bacteria</taxon>
        <taxon>Pseudomonadati</taxon>
        <taxon>Pseudomonadota</taxon>
        <taxon>Gammaproteobacteria</taxon>
        <taxon>Cardiobacteriales</taxon>
        <taxon>Ignatzschineriaceae</taxon>
        <taxon>Wohlfahrtiimonas</taxon>
    </lineage>
</organism>
<name>A0ABP9MKA3_9GAMM</name>
<feature type="domain" description="CN hydrolase" evidence="10">
    <location>
        <begin position="233"/>
        <end position="474"/>
    </location>
</feature>
<feature type="transmembrane region" description="Helical" evidence="9">
    <location>
        <begin position="159"/>
        <end position="184"/>
    </location>
</feature>
<keyword evidence="12" id="KW-1185">Reference proteome</keyword>
<gene>
    <name evidence="9 11" type="primary">lnt</name>
    <name evidence="11" type="ORF">GCM10023338_08920</name>
</gene>
<evidence type="ECO:0000256" key="4">
    <source>
        <dbReference type="ARBA" id="ARBA00022679"/>
    </source>
</evidence>
<keyword evidence="3 9" id="KW-1003">Cell membrane</keyword>
<evidence type="ECO:0000256" key="7">
    <source>
        <dbReference type="ARBA" id="ARBA00023136"/>
    </source>
</evidence>
<evidence type="ECO:0000256" key="6">
    <source>
        <dbReference type="ARBA" id="ARBA00022989"/>
    </source>
</evidence>
<keyword evidence="5 9" id="KW-0812">Transmembrane</keyword>
<dbReference type="CDD" id="cd07571">
    <property type="entry name" value="ALP_N-acyl_transferase"/>
    <property type="match status" value="1"/>
</dbReference>
<evidence type="ECO:0000313" key="11">
    <source>
        <dbReference type="EMBL" id="GAA5097481.1"/>
    </source>
</evidence>
<keyword evidence="4 9" id="KW-0808">Transferase</keyword>
<evidence type="ECO:0000256" key="8">
    <source>
        <dbReference type="ARBA" id="ARBA00023315"/>
    </source>
</evidence>
<dbReference type="Pfam" id="PF00795">
    <property type="entry name" value="CN_hydrolase"/>
    <property type="match status" value="1"/>
</dbReference>
<keyword evidence="7 9" id="KW-0472">Membrane</keyword>
<dbReference type="SUPFAM" id="SSF56317">
    <property type="entry name" value="Carbon-nitrogen hydrolase"/>
    <property type="match status" value="1"/>
</dbReference>
<evidence type="ECO:0000256" key="1">
    <source>
        <dbReference type="ARBA" id="ARBA00004651"/>
    </source>
</evidence>
<feature type="transmembrane region" description="Helical" evidence="9">
    <location>
        <begin position="84"/>
        <end position="108"/>
    </location>
</feature>
<dbReference type="Gene3D" id="3.60.110.10">
    <property type="entry name" value="Carbon-nitrogen hydrolase"/>
    <property type="match status" value="1"/>
</dbReference>
<feature type="transmembrane region" description="Helical" evidence="9">
    <location>
        <begin position="196"/>
        <end position="217"/>
    </location>
</feature>
<feature type="transmembrane region" description="Helical" evidence="9">
    <location>
        <begin position="7"/>
        <end position="25"/>
    </location>
</feature>
<keyword evidence="8 9" id="KW-0012">Acyltransferase</keyword>
<evidence type="ECO:0000256" key="3">
    <source>
        <dbReference type="ARBA" id="ARBA00022475"/>
    </source>
</evidence>
<dbReference type="PANTHER" id="PTHR38686">
    <property type="entry name" value="APOLIPOPROTEIN N-ACYLTRANSFERASE"/>
    <property type="match status" value="1"/>
</dbReference>
<feature type="transmembrane region" description="Helical" evidence="9">
    <location>
        <begin position="31"/>
        <end position="47"/>
    </location>
</feature>
<feature type="transmembrane region" description="Helical" evidence="9">
    <location>
        <begin position="54"/>
        <end position="72"/>
    </location>
</feature>
<accession>A0ABP9MKA3</accession>
<evidence type="ECO:0000256" key="5">
    <source>
        <dbReference type="ARBA" id="ARBA00022692"/>
    </source>
</evidence>
<protein>
    <recommendedName>
        <fullName evidence="9">Apolipoprotein N-acyltransferase</fullName>
        <shortName evidence="9">ALP N-acyltransferase</shortName>
        <ecNumber evidence="9">2.3.1.269</ecNumber>
    </recommendedName>
</protein>
<comment type="similarity">
    <text evidence="2 9">Belongs to the CN hydrolase family. Apolipoprotein N-acyltransferase subfamily.</text>
</comment>
<dbReference type="NCBIfam" id="TIGR00546">
    <property type="entry name" value="lnt"/>
    <property type="match status" value="1"/>
</dbReference>
<dbReference type="Proteomes" id="UP001500631">
    <property type="component" value="Unassembled WGS sequence"/>
</dbReference>
<proteinExistence type="inferred from homology"/>
<reference evidence="12" key="1">
    <citation type="journal article" date="2019" name="Int. J. Syst. Evol. Microbiol.">
        <title>The Global Catalogue of Microorganisms (GCM) 10K type strain sequencing project: providing services to taxonomists for standard genome sequencing and annotation.</title>
        <authorList>
            <consortium name="The Broad Institute Genomics Platform"/>
            <consortium name="The Broad Institute Genome Sequencing Center for Infectious Disease"/>
            <person name="Wu L."/>
            <person name="Ma J."/>
        </authorList>
    </citation>
    <scope>NUCLEOTIDE SEQUENCE [LARGE SCALE GENOMIC DNA]</scope>
    <source>
        <strain evidence="12">JCM 18424</strain>
    </source>
</reference>
<dbReference type="PROSITE" id="PS50263">
    <property type="entry name" value="CN_HYDROLASE"/>
    <property type="match status" value="1"/>
</dbReference>
<comment type="catalytic activity">
    <reaction evidence="9">
        <text>N-terminal S-1,2-diacyl-sn-glyceryl-L-cysteinyl-[lipoprotein] + a glycerophospholipid = N-acyl-S-1,2-diacyl-sn-glyceryl-L-cysteinyl-[lipoprotein] + a 2-acyl-sn-glycero-3-phospholipid + H(+)</text>
        <dbReference type="Rhea" id="RHEA:48228"/>
        <dbReference type="Rhea" id="RHEA-COMP:14681"/>
        <dbReference type="Rhea" id="RHEA-COMP:14684"/>
        <dbReference type="ChEBI" id="CHEBI:15378"/>
        <dbReference type="ChEBI" id="CHEBI:136912"/>
        <dbReference type="ChEBI" id="CHEBI:140656"/>
        <dbReference type="ChEBI" id="CHEBI:140657"/>
        <dbReference type="ChEBI" id="CHEBI:140660"/>
        <dbReference type="EC" id="2.3.1.269"/>
    </reaction>
</comment>
<evidence type="ECO:0000313" key="12">
    <source>
        <dbReference type="Proteomes" id="UP001500631"/>
    </source>
</evidence>
<feature type="transmembrane region" description="Helical" evidence="9">
    <location>
        <begin position="120"/>
        <end position="139"/>
    </location>
</feature>
<dbReference type="HAMAP" id="MF_01148">
    <property type="entry name" value="Lnt"/>
    <property type="match status" value="1"/>
</dbReference>